<evidence type="ECO:0000313" key="3">
    <source>
        <dbReference type="EMBL" id="ACZ28638.1"/>
    </source>
</evidence>
<dbReference type="InterPro" id="IPR000014">
    <property type="entry name" value="PAS"/>
</dbReference>
<feature type="domain" description="PAS" evidence="1">
    <location>
        <begin position="25"/>
        <end position="58"/>
    </location>
</feature>
<dbReference type="EMBL" id="GU191800">
    <property type="protein sequence ID" value="ACZ28638.1"/>
    <property type="molecule type" value="Genomic_DNA"/>
</dbReference>
<dbReference type="InterPro" id="IPR035965">
    <property type="entry name" value="PAS-like_dom_sf"/>
</dbReference>
<dbReference type="AlphaFoldDB" id="E3T326"/>
<protein>
    <submittedName>
        <fullName evidence="3">PAS sensor diguanylate cyclase/phophodiesterase</fullName>
    </submittedName>
</protein>
<dbReference type="Pfam" id="PF13426">
    <property type="entry name" value="PAS_9"/>
    <property type="match status" value="1"/>
</dbReference>
<accession>E3T326</accession>
<sequence length="219" mass="24835">MIIEKYLVESVAIRHQPVGAFSSAVLESIDDAILITDVAGRILYSNLSAQQLTGCQPDASERQLLTDLFELVDEVSGVSSLHPLIECFRDKRSIRLDNRYLLRRADGTEVAVDGTLSPLQRNENICDGVILLLRDATESRRKTREITYHATHDALTNLVNRREFERRLNNILHRDDTTPEYALLYMDLDRFKIINDSCGHPAGDEALRQAANVFRSVIR</sequence>
<dbReference type="Gene3D" id="3.30.450.20">
    <property type="entry name" value="PAS domain"/>
    <property type="match status" value="1"/>
</dbReference>
<name>E3T326_9ZZZZ</name>
<dbReference type="SUPFAM" id="SSF55785">
    <property type="entry name" value="PYP-like sensor domain (PAS domain)"/>
    <property type="match status" value="1"/>
</dbReference>
<evidence type="ECO:0000259" key="2">
    <source>
        <dbReference type="PROSITE" id="PS50887"/>
    </source>
</evidence>
<dbReference type="InterPro" id="IPR029787">
    <property type="entry name" value="Nucleotide_cyclase"/>
</dbReference>
<dbReference type="PROSITE" id="PS50112">
    <property type="entry name" value="PAS"/>
    <property type="match status" value="1"/>
</dbReference>
<dbReference type="Pfam" id="PF00990">
    <property type="entry name" value="GGDEF"/>
    <property type="match status" value="1"/>
</dbReference>
<dbReference type="NCBIfam" id="TIGR00229">
    <property type="entry name" value="sensory_box"/>
    <property type="match status" value="1"/>
</dbReference>
<dbReference type="CDD" id="cd01949">
    <property type="entry name" value="GGDEF"/>
    <property type="match status" value="1"/>
</dbReference>
<evidence type="ECO:0000259" key="1">
    <source>
        <dbReference type="PROSITE" id="PS50112"/>
    </source>
</evidence>
<feature type="domain" description="GGDEF" evidence="2">
    <location>
        <begin position="179"/>
        <end position="219"/>
    </location>
</feature>
<dbReference type="InterPro" id="IPR043128">
    <property type="entry name" value="Rev_trsase/Diguanyl_cyclase"/>
</dbReference>
<proteinExistence type="predicted"/>
<dbReference type="Gene3D" id="3.30.70.270">
    <property type="match status" value="1"/>
</dbReference>
<dbReference type="InterPro" id="IPR052155">
    <property type="entry name" value="Biofilm_reg_signaling"/>
</dbReference>
<dbReference type="InterPro" id="IPR000160">
    <property type="entry name" value="GGDEF_dom"/>
</dbReference>
<dbReference type="PANTHER" id="PTHR44757:SF4">
    <property type="entry name" value="DIGUANYLATE CYCLASE DGCE-RELATED"/>
    <property type="match status" value="1"/>
</dbReference>
<dbReference type="SUPFAM" id="SSF55073">
    <property type="entry name" value="Nucleotide cyclase"/>
    <property type="match status" value="1"/>
</dbReference>
<reference evidence="3" key="1">
    <citation type="journal article" date="2011" name="ISME J.">
        <title>Comparative metagenomics of microbial communities inhabiting deep-sea hydrothermal vent chimneys with contrasting chemistries.</title>
        <authorList>
            <person name="Xie W."/>
            <person name="Wang F."/>
            <person name="Guo L."/>
            <person name="Chen Z."/>
            <person name="Sievert S.M."/>
            <person name="Meng J."/>
            <person name="Huang G."/>
            <person name="Li Y."/>
            <person name="Yan Q."/>
            <person name="Wu S."/>
            <person name="Wang X."/>
            <person name="Chen S."/>
            <person name="He G."/>
            <person name="Xiao X."/>
            <person name="Xu A."/>
        </authorList>
    </citation>
    <scope>NUCLEOTIDE SEQUENCE</scope>
</reference>
<organism evidence="3">
    <name type="scientific">uncultured organism</name>
    <dbReference type="NCBI Taxonomy" id="155900"/>
    <lineage>
        <taxon>unclassified sequences</taxon>
        <taxon>environmental samples</taxon>
    </lineage>
</organism>
<dbReference type="NCBIfam" id="TIGR00254">
    <property type="entry name" value="GGDEF"/>
    <property type="match status" value="1"/>
</dbReference>
<dbReference type="PROSITE" id="PS50887">
    <property type="entry name" value="GGDEF"/>
    <property type="match status" value="1"/>
</dbReference>
<dbReference type="CDD" id="cd00130">
    <property type="entry name" value="PAS"/>
    <property type="match status" value="1"/>
</dbReference>
<dbReference type="SMART" id="SM00091">
    <property type="entry name" value="PAS"/>
    <property type="match status" value="1"/>
</dbReference>
<dbReference type="PANTHER" id="PTHR44757">
    <property type="entry name" value="DIGUANYLATE CYCLASE DGCP"/>
    <property type="match status" value="1"/>
</dbReference>